<evidence type="ECO:0000313" key="1">
    <source>
        <dbReference type="EMBL" id="JAD27008.1"/>
    </source>
</evidence>
<dbReference type="AlphaFoldDB" id="A0A0A8YMZ4"/>
<proteinExistence type="predicted"/>
<reference evidence="1" key="1">
    <citation type="submission" date="2014-09" db="EMBL/GenBank/DDBJ databases">
        <authorList>
            <person name="Magalhaes I.L.F."/>
            <person name="Oliveira U."/>
            <person name="Santos F.R."/>
            <person name="Vidigal T.H.D.A."/>
            <person name="Brescovit A.D."/>
            <person name="Santos A.J."/>
        </authorList>
    </citation>
    <scope>NUCLEOTIDE SEQUENCE</scope>
    <source>
        <tissue evidence="1">Shoot tissue taken approximately 20 cm above the soil surface</tissue>
    </source>
</reference>
<name>A0A0A8YMZ4_ARUDO</name>
<accession>A0A0A8YMZ4</accession>
<organism evidence="1">
    <name type="scientific">Arundo donax</name>
    <name type="common">Giant reed</name>
    <name type="synonym">Donax arundinaceus</name>
    <dbReference type="NCBI Taxonomy" id="35708"/>
    <lineage>
        <taxon>Eukaryota</taxon>
        <taxon>Viridiplantae</taxon>
        <taxon>Streptophyta</taxon>
        <taxon>Embryophyta</taxon>
        <taxon>Tracheophyta</taxon>
        <taxon>Spermatophyta</taxon>
        <taxon>Magnoliopsida</taxon>
        <taxon>Liliopsida</taxon>
        <taxon>Poales</taxon>
        <taxon>Poaceae</taxon>
        <taxon>PACMAD clade</taxon>
        <taxon>Arundinoideae</taxon>
        <taxon>Arundineae</taxon>
        <taxon>Arundo</taxon>
    </lineage>
</organism>
<protein>
    <submittedName>
        <fullName evidence="1">Uncharacterized protein</fullName>
    </submittedName>
</protein>
<reference evidence="1" key="2">
    <citation type="journal article" date="2015" name="Data Brief">
        <title>Shoot transcriptome of the giant reed, Arundo donax.</title>
        <authorList>
            <person name="Barrero R.A."/>
            <person name="Guerrero F.D."/>
            <person name="Moolhuijzen P."/>
            <person name="Goolsby J.A."/>
            <person name="Tidwell J."/>
            <person name="Bellgard S.E."/>
            <person name="Bellgard M.I."/>
        </authorList>
    </citation>
    <scope>NUCLEOTIDE SEQUENCE</scope>
    <source>
        <tissue evidence="1">Shoot tissue taken approximately 20 cm above the soil surface</tissue>
    </source>
</reference>
<dbReference type="EMBL" id="GBRH01270887">
    <property type="protein sequence ID" value="JAD27008.1"/>
    <property type="molecule type" value="Transcribed_RNA"/>
</dbReference>
<sequence length="19" mass="2224">MRSNFFNLCSVTETNIFSL</sequence>